<organism evidence="1 2">
    <name type="scientific">Eucalyptus globulus</name>
    <name type="common">Tasmanian blue gum</name>
    <dbReference type="NCBI Taxonomy" id="34317"/>
    <lineage>
        <taxon>Eukaryota</taxon>
        <taxon>Viridiplantae</taxon>
        <taxon>Streptophyta</taxon>
        <taxon>Embryophyta</taxon>
        <taxon>Tracheophyta</taxon>
        <taxon>Spermatophyta</taxon>
        <taxon>Magnoliopsida</taxon>
        <taxon>eudicotyledons</taxon>
        <taxon>Gunneridae</taxon>
        <taxon>Pentapetalae</taxon>
        <taxon>rosids</taxon>
        <taxon>malvids</taxon>
        <taxon>Myrtales</taxon>
        <taxon>Myrtaceae</taxon>
        <taxon>Myrtoideae</taxon>
        <taxon>Eucalypteae</taxon>
        <taxon>Eucalyptus</taxon>
    </lineage>
</organism>
<sequence>MGGRNLGNETALSKARGQKSFGFWKEKGEKLEGDLTVWGVGHGNERGKQHMLWASPCSAVDGGGEVVVPVDHSGVAFLSEWGFQSRALGDKLRGGQVVERGAERGGLLLWRPVATSR</sequence>
<evidence type="ECO:0000313" key="2">
    <source>
        <dbReference type="Proteomes" id="UP001634007"/>
    </source>
</evidence>
<evidence type="ECO:0000313" key="1">
    <source>
        <dbReference type="EMBL" id="KAL3726038.1"/>
    </source>
</evidence>
<accession>A0ABD3JIV5</accession>
<keyword evidence="2" id="KW-1185">Reference proteome</keyword>
<proteinExistence type="predicted"/>
<protein>
    <submittedName>
        <fullName evidence="1">Uncharacterized protein</fullName>
    </submittedName>
</protein>
<comment type="caution">
    <text evidence="1">The sequence shown here is derived from an EMBL/GenBank/DDBJ whole genome shotgun (WGS) entry which is preliminary data.</text>
</comment>
<reference evidence="1 2" key="1">
    <citation type="submission" date="2024-11" db="EMBL/GenBank/DDBJ databases">
        <title>Chromosome-level genome assembly of Eucalyptus globulus Labill. provides insights into its genome evolution.</title>
        <authorList>
            <person name="Li X."/>
        </authorList>
    </citation>
    <scope>NUCLEOTIDE SEQUENCE [LARGE SCALE GENOMIC DNA]</scope>
    <source>
        <strain evidence="1">CL2024</strain>
        <tissue evidence="1">Fresh tender leaves</tissue>
    </source>
</reference>
<name>A0ABD3JIV5_EUCGL</name>
<dbReference type="EMBL" id="JBJKBG010000008">
    <property type="protein sequence ID" value="KAL3726038.1"/>
    <property type="molecule type" value="Genomic_DNA"/>
</dbReference>
<dbReference type="Proteomes" id="UP001634007">
    <property type="component" value="Unassembled WGS sequence"/>
</dbReference>
<dbReference type="AlphaFoldDB" id="A0ABD3JIV5"/>
<gene>
    <name evidence="1" type="ORF">ACJRO7_030995</name>
</gene>